<keyword evidence="1" id="KW-0732">Signal</keyword>
<sequence>MSRGGHMRIGSKTSLLFLACCLVSALASAQSQPSEWDRIYRVLTSPRCLNCHTSTDYPRQGDDRHVHKFGVLRGQDGNGVPGAMCAACHGAINNAAAGIPGGKGWHLAPLSMSWEQRPGVAMTSAQLCFMLKDPARNGKRDLNALLEHNSHEPLVNWAWQPGAHPNGEPRQPPPMPHDAFVEVFRQWVAKDGPCPAQ</sequence>
<evidence type="ECO:0000313" key="3">
    <source>
        <dbReference type="Proteomes" id="UP000414233"/>
    </source>
</evidence>
<organism evidence="2 3">
    <name type="scientific">Pandoraea terrae</name>
    <dbReference type="NCBI Taxonomy" id="1537710"/>
    <lineage>
        <taxon>Bacteria</taxon>
        <taxon>Pseudomonadati</taxon>
        <taxon>Pseudomonadota</taxon>
        <taxon>Betaproteobacteria</taxon>
        <taxon>Burkholderiales</taxon>
        <taxon>Burkholderiaceae</taxon>
        <taxon>Pandoraea</taxon>
    </lineage>
</organism>
<proteinExistence type="predicted"/>
<dbReference type="Proteomes" id="UP000414233">
    <property type="component" value="Unassembled WGS sequence"/>
</dbReference>
<dbReference type="AlphaFoldDB" id="A0A5E4TMP4"/>
<dbReference type="EMBL" id="CABPRZ010000005">
    <property type="protein sequence ID" value="VVD88542.1"/>
    <property type="molecule type" value="Genomic_DNA"/>
</dbReference>
<keyword evidence="3" id="KW-1185">Reference proteome</keyword>
<reference evidence="2 3" key="1">
    <citation type="submission" date="2019-08" db="EMBL/GenBank/DDBJ databases">
        <authorList>
            <person name="Peeters C."/>
        </authorList>
    </citation>
    <scope>NUCLEOTIDE SEQUENCE [LARGE SCALE GENOMIC DNA]</scope>
    <source>
        <strain evidence="2 3">LMG 30175</strain>
    </source>
</reference>
<name>A0A5E4TMP4_9BURK</name>
<feature type="signal peptide" evidence="1">
    <location>
        <begin position="1"/>
        <end position="29"/>
    </location>
</feature>
<gene>
    <name evidence="2" type="ORF">PTE30175_01425</name>
</gene>
<protein>
    <submittedName>
        <fullName evidence="2">Uncharacterized protein</fullName>
    </submittedName>
</protein>
<accession>A0A5E4TMP4</accession>
<evidence type="ECO:0000313" key="2">
    <source>
        <dbReference type="EMBL" id="VVD88542.1"/>
    </source>
</evidence>
<evidence type="ECO:0000256" key="1">
    <source>
        <dbReference type="SAM" id="SignalP"/>
    </source>
</evidence>
<dbReference type="InterPro" id="IPR036280">
    <property type="entry name" value="Multihaem_cyt_sf"/>
</dbReference>
<dbReference type="SUPFAM" id="SSF48695">
    <property type="entry name" value="Multiheme cytochromes"/>
    <property type="match status" value="1"/>
</dbReference>
<feature type="chain" id="PRO_5022696233" evidence="1">
    <location>
        <begin position="30"/>
        <end position="197"/>
    </location>
</feature>